<protein>
    <submittedName>
        <fullName evidence="1">Uncharacterized protein</fullName>
    </submittedName>
</protein>
<sequence length="307" mass="33219">MATALGAASGSLTLASALLEESDPALASALDVLAFGSGLASLAAGLSGGSRVASRALAGAGTRQNIVGAKQFFTKTMAGVDNYTFVDRCVTVYRDVHKGVARLVINLHGTPSGYGVTGAGALRAEAVIDFLEARGVPIRTYSKVKLHMCHSATPYDVHGSTFARDMAYALKAEVKGYEGEMQVCGLLGERVVPMRDTEFFDVGFDKMKELVGEETILREWRPRKVDWVRDSSSRIVRDANNVPVLKSYPKFNPVTYRCAPGSFKVEVIPGDHSMEKIMARWAKNKHAYVNPFDEDLFQSELQSGGLC</sequence>
<gene>
    <name evidence="1" type="ORF">E6B08_17415</name>
</gene>
<organism evidence="1 2">
    <name type="scientific">Pseudomonas putida</name>
    <name type="common">Arthrobacter siderocapsulatus</name>
    <dbReference type="NCBI Taxonomy" id="303"/>
    <lineage>
        <taxon>Bacteria</taxon>
        <taxon>Pseudomonadati</taxon>
        <taxon>Pseudomonadota</taxon>
        <taxon>Gammaproteobacteria</taxon>
        <taxon>Pseudomonadales</taxon>
        <taxon>Pseudomonadaceae</taxon>
        <taxon>Pseudomonas</taxon>
    </lineage>
</organism>
<dbReference type="AlphaFoldDB" id="A0A4D6XAZ8"/>
<evidence type="ECO:0000313" key="1">
    <source>
        <dbReference type="EMBL" id="QCI13039.1"/>
    </source>
</evidence>
<dbReference type="EMBL" id="CP039371">
    <property type="protein sequence ID" value="QCI13039.1"/>
    <property type="molecule type" value="Genomic_DNA"/>
</dbReference>
<evidence type="ECO:0000313" key="2">
    <source>
        <dbReference type="Proteomes" id="UP000298551"/>
    </source>
</evidence>
<name>A0A4D6XAZ8_PSEPU</name>
<reference evidence="2" key="1">
    <citation type="submission" date="2019-04" db="EMBL/GenBank/DDBJ databases">
        <title>Genome sequence of Pseudomonas putida 1290, an auxin catabolizing strain.</title>
        <authorList>
            <person name="Laird T.S."/>
            <person name="Leveau J.H.J."/>
        </authorList>
    </citation>
    <scope>NUCLEOTIDE SEQUENCE [LARGE SCALE GENOMIC DNA]</scope>
    <source>
        <strain evidence="2">1290</strain>
    </source>
</reference>
<dbReference type="OrthoDB" id="6742917at2"/>
<dbReference type="Proteomes" id="UP000298551">
    <property type="component" value="Chromosome"/>
</dbReference>
<accession>A0A4D6XAZ8</accession>
<proteinExistence type="predicted"/>
<dbReference type="RefSeq" id="WP_136915191.1">
    <property type="nucleotide sequence ID" value="NZ_CP039371.1"/>
</dbReference>